<dbReference type="SUPFAM" id="SSF52091">
    <property type="entry name" value="SpoIIaa-like"/>
    <property type="match status" value="1"/>
</dbReference>
<dbReference type="NCBIfam" id="TIGR00377">
    <property type="entry name" value="ant_ant_sig"/>
    <property type="match status" value="1"/>
</dbReference>
<evidence type="ECO:0000256" key="2">
    <source>
        <dbReference type="RuleBase" id="RU003749"/>
    </source>
</evidence>
<dbReference type="PANTHER" id="PTHR33495">
    <property type="entry name" value="ANTI-SIGMA FACTOR ANTAGONIST TM_1081-RELATED-RELATED"/>
    <property type="match status" value="1"/>
</dbReference>
<dbReference type="InterPro" id="IPR002645">
    <property type="entry name" value="STAS_dom"/>
</dbReference>
<dbReference type="InterPro" id="IPR003658">
    <property type="entry name" value="Anti-sigma_ant"/>
</dbReference>
<sequence>MDVLVELFDDKKAAVIKIPTRLDASNSQPFKEKMSELVDKGYINLIIDLTQTNFIDSSGLGALVGKISTCRKNGGDVKLISPTQRVMEILQITNLDKILKVYRSVDDALKSFKTI</sequence>
<dbReference type="AlphaFoldDB" id="E4TJ65"/>
<name>E4TJ65_CALNY</name>
<dbReference type="KEGG" id="cni:Calni_0188"/>
<dbReference type="PROSITE" id="PS50801">
    <property type="entry name" value="STAS"/>
    <property type="match status" value="1"/>
</dbReference>
<dbReference type="Proteomes" id="UP000007039">
    <property type="component" value="Chromosome"/>
</dbReference>
<dbReference type="Gene3D" id="3.30.750.24">
    <property type="entry name" value="STAS domain"/>
    <property type="match status" value="1"/>
</dbReference>
<proteinExistence type="inferred from homology"/>
<dbReference type="EMBL" id="CP002347">
    <property type="protein sequence ID" value="ADR18101.1"/>
    <property type="molecule type" value="Genomic_DNA"/>
</dbReference>
<dbReference type="OrthoDB" id="9796076at2"/>
<comment type="similarity">
    <text evidence="1 2">Belongs to the anti-sigma-factor antagonist family.</text>
</comment>
<dbReference type="PANTHER" id="PTHR33495:SF2">
    <property type="entry name" value="ANTI-SIGMA FACTOR ANTAGONIST TM_1081-RELATED"/>
    <property type="match status" value="1"/>
</dbReference>
<evidence type="ECO:0000313" key="5">
    <source>
        <dbReference type="Proteomes" id="UP000007039"/>
    </source>
</evidence>
<dbReference type="Pfam" id="PF01740">
    <property type="entry name" value="STAS"/>
    <property type="match status" value="1"/>
</dbReference>
<dbReference type="RefSeq" id="WP_013450318.1">
    <property type="nucleotide sequence ID" value="NC_014758.1"/>
</dbReference>
<reference key="1">
    <citation type="submission" date="2010-11" db="EMBL/GenBank/DDBJ databases">
        <title>The complete genome of chromosome of Calditerrivibrio nitroreducens DSM 19672.</title>
        <authorList>
            <consortium name="US DOE Joint Genome Institute (JGI-PGF)"/>
            <person name="Lucas S."/>
            <person name="Copeland A."/>
            <person name="Lapidus A."/>
            <person name="Bruce D."/>
            <person name="Goodwin L."/>
            <person name="Pitluck S."/>
            <person name="Kyrpides N."/>
            <person name="Mavromatis K."/>
            <person name="Ivanova N."/>
            <person name="Mikhailova N."/>
            <person name="Zeytun A."/>
            <person name="Brettin T."/>
            <person name="Detter J.C."/>
            <person name="Tapia R."/>
            <person name="Han C."/>
            <person name="Land M."/>
            <person name="Hauser L."/>
            <person name="Markowitz V."/>
            <person name="Cheng J.-F."/>
            <person name="Hugenholtz P."/>
            <person name="Woyke T."/>
            <person name="Wu D."/>
            <person name="Spring S."/>
            <person name="Schroeder M."/>
            <person name="Brambilla E."/>
            <person name="Klenk H.-P."/>
            <person name="Eisen J.A."/>
        </authorList>
    </citation>
    <scope>NUCLEOTIDE SEQUENCE [LARGE SCALE GENOMIC DNA]</scope>
    <source>
        <strain>DSM 19672</strain>
    </source>
</reference>
<accession>E4TJ65</accession>
<dbReference type="CDD" id="cd07043">
    <property type="entry name" value="STAS_anti-anti-sigma_factors"/>
    <property type="match status" value="1"/>
</dbReference>
<dbReference type="GO" id="GO:0043856">
    <property type="term" value="F:anti-sigma factor antagonist activity"/>
    <property type="evidence" value="ECO:0007669"/>
    <property type="project" value="InterPro"/>
</dbReference>
<dbReference type="eggNOG" id="COG1366">
    <property type="taxonomic scope" value="Bacteria"/>
</dbReference>
<organism evidence="4 5">
    <name type="scientific">Calditerrivibrio nitroreducens (strain DSM 19672 / NBRC 101217 / Yu37-1)</name>
    <dbReference type="NCBI Taxonomy" id="768670"/>
    <lineage>
        <taxon>Bacteria</taxon>
        <taxon>Pseudomonadati</taxon>
        <taxon>Deferribacterota</taxon>
        <taxon>Deferribacteres</taxon>
        <taxon>Deferribacterales</taxon>
        <taxon>Calditerrivibrionaceae</taxon>
    </lineage>
</organism>
<protein>
    <recommendedName>
        <fullName evidence="2">Anti-sigma factor antagonist</fullName>
    </recommendedName>
</protein>
<dbReference type="InterPro" id="IPR036513">
    <property type="entry name" value="STAS_dom_sf"/>
</dbReference>
<reference evidence="4 5" key="2">
    <citation type="journal article" date="2011" name="Stand. Genomic Sci.">
        <title>Complete genome sequence of Calditerrivibrio nitroreducens type strain (Yu37-1).</title>
        <authorList>
            <person name="Pitluck S."/>
            <person name="Sikorski J."/>
            <person name="Zeytun A."/>
            <person name="Lapidus A."/>
            <person name="Nolan M."/>
            <person name="Lucas S."/>
            <person name="Hammon N."/>
            <person name="Deshpande S."/>
            <person name="Cheng J.F."/>
            <person name="Tapia R."/>
            <person name="Han C."/>
            <person name="Goodwin L."/>
            <person name="Liolios K."/>
            <person name="Pagani I."/>
            <person name="Ivanova N."/>
            <person name="Mavromatis K."/>
            <person name="Pati A."/>
            <person name="Chen A."/>
            <person name="Palaniappan K."/>
            <person name="Hauser L."/>
            <person name="Chang Y.J."/>
            <person name="Jeffries C.D."/>
            <person name="Detter J.C."/>
            <person name="Brambilla E."/>
            <person name="Djao O.D."/>
            <person name="Rohde M."/>
            <person name="Spring S."/>
            <person name="Goker M."/>
            <person name="Woyke T."/>
            <person name="Bristow J."/>
            <person name="Eisen J.A."/>
            <person name="Markowitz V."/>
            <person name="Hugenholtz P."/>
            <person name="Kyrpides N.C."/>
            <person name="Klenk H.P."/>
            <person name="Land M."/>
        </authorList>
    </citation>
    <scope>NUCLEOTIDE SEQUENCE [LARGE SCALE GENOMIC DNA]</scope>
    <source>
        <strain evidence="5">DSM 19672 / NBRC 101217 / Yu37-1</strain>
    </source>
</reference>
<keyword evidence="5" id="KW-1185">Reference proteome</keyword>
<feature type="domain" description="STAS" evidence="3">
    <location>
        <begin position="3"/>
        <end position="112"/>
    </location>
</feature>
<dbReference type="STRING" id="768670.Calni_0188"/>
<evidence type="ECO:0000256" key="1">
    <source>
        <dbReference type="ARBA" id="ARBA00009013"/>
    </source>
</evidence>
<evidence type="ECO:0000259" key="3">
    <source>
        <dbReference type="PROSITE" id="PS50801"/>
    </source>
</evidence>
<dbReference type="HOGENOM" id="CLU_115403_6_0_0"/>
<gene>
    <name evidence="4" type="ordered locus">Calni_0188</name>
</gene>
<evidence type="ECO:0000313" key="4">
    <source>
        <dbReference type="EMBL" id="ADR18101.1"/>
    </source>
</evidence>